<evidence type="ECO:0000313" key="3">
    <source>
        <dbReference type="Proteomes" id="UP001054945"/>
    </source>
</evidence>
<reference evidence="2 3" key="1">
    <citation type="submission" date="2021-06" db="EMBL/GenBank/DDBJ databases">
        <title>Caerostris extrusa draft genome.</title>
        <authorList>
            <person name="Kono N."/>
            <person name="Arakawa K."/>
        </authorList>
    </citation>
    <scope>NUCLEOTIDE SEQUENCE [LARGE SCALE GENOMIC DNA]</scope>
</reference>
<sequence>MRPQAPRGLRDRRLSSILKRCFSNFLPSPPPLRIPANQSLRRIFLFPFSSFISARDFPLEFAAEDLSMEGKKTSKKSLIQSGGGTARMTNETAGPRGLRDRRLSSILERCFSNFHPPPS</sequence>
<keyword evidence="3" id="KW-1185">Reference proteome</keyword>
<dbReference type="EMBL" id="BPLR01015098">
    <property type="protein sequence ID" value="GIY73555.1"/>
    <property type="molecule type" value="Genomic_DNA"/>
</dbReference>
<evidence type="ECO:0000256" key="1">
    <source>
        <dbReference type="SAM" id="MobiDB-lite"/>
    </source>
</evidence>
<feature type="region of interest" description="Disordered" evidence="1">
    <location>
        <begin position="72"/>
        <end position="99"/>
    </location>
</feature>
<dbReference type="Proteomes" id="UP001054945">
    <property type="component" value="Unassembled WGS sequence"/>
</dbReference>
<comment type="caution">
    <text evidence="2">The sequence shown here is derived from an EMBL/GenBank/DDBJ whole genome shotgun (WGS) entry which is preliminary data.</text>
</comment>
<gene>
    <name evidence="2" type="ORF">CEXT_30061</name>
</gene>
<organism evidence="2 3">
    <name type="scientific">Caerostris extrusa</name>
    <name type="common">Bark spider</name>
    <name type="synonym">Caerostris bankana</name>
    <dbReference type="NCBI Taxonomy" id="172846"/>
    <lineage>
        <taxon>Eukaryota</taxon>
        <taxon>Metazoa</taxon>
        <taxon>Ecdysozoa</taxon>
        <taxon>Arthropoda</taxon>
        <taxon>Chelicerata</taxon>
        <taxon>Arachnida</taxon>
        <taxon>Araneae</taxon>
        <taxon>Araneomorphae</taxon>
        <taxon>Entelegynae</taxon>
        <taxon>Araneoidea</taxon>
        <taxon>Araneidae</taxon>
        <taxon>Caerostris</taxon>
    </lineage>
</organism>
<evidence type="ECO:0000313" key="2">
    <source>
        <dbReference type="EMBL" id="GIY73555.1"/>
    </source>
</evidence>
<dbReference type="AlphaFoldDB" id="A0AAV4VT51"/>
<accession>A0AAV4VT51</accession>
<proteinExistence type="predicted"/>
<name>A0AAV4VT51_CAEEX</name>
<protein>
    <submittedName>
        <fullName evidence="2">Uncharacterized protein</fullName>
    </submittedName>
</protein>